<evidence type="ECO:0000313" key="3">
    <source>
        <dbReference type="Proteomes" id="UP001476798"/>
    </source>
</evidence>
<accession>A0ABV0N5U8</accession>
<keyword evidence="3" id="KW-1185">Reference proteome</keyword>
<comment type="caution">
    <text evidence="2">The sequence shown here is derived from an EMBL/GenBank/DDBJ whole genome shotgun (WGS) entry which is preliminary data.</text>
</comment>
<feature type="non-terminal residue" evidence="2">
    <location>
        <position position="1"/>
    </location>
</feature>
<evidence type="ECO:0000313" key="2">
    <source>
        <dbReference type="EMBL" id="MEQ2166764.1"/>
    </source>
</evidence>
<evidence type="ECO:0000256" key="1">
    <source>
        <dbReference type="SAM" id="MobiDB-lite"/>
    </source>
</evidence>
<dbReference type="Proteomes" id="UP001476798">
    <property type="component" value="Unassembled WGS sequence"/>
</dbReference>
<name>A0ABV0N5U8_9TELE</name>
<gene>
    <name evidence="2" type="ORF">GOODEAATRI_031578</name>
</gene>
<protein>
    <submittedName>
        <fullName evidence="2">Uncharacterized protein</fullName>
    </submittedName>
</protein>
<organism evidence="2 3">
    <name type="scientific">Goodea atripinnis</name>
    <dbReference type="NCBI Taxonomy" id="208336"/>
    <lineage>
        <taxon>Eukaryota</taxon>
        <taxon>Metazoa</taxon>
        <taxon>Chordata</taxon>
        <taxon>Craniata</taxon>
        <taxon>Vertebrata</taxon>
        <taxon>Euteleostomi</taxon>
        <taxon>Actinopterygii</taxon>
        <taxon>Neopterygii</taxon>
        <taxon>Teleostei</taxon>
        <taxon>Neoteleostei</taxon>
        <taxon>Acanthomorphata</taxon>
        <taxon>Ovalentaria</taxon>
        <taxon>Atherinomorphae</taxon>
        <taxon>Cyprinodontiformes</taxon>
        <taxon>Goodeidae</taxon>
        <taxon>Goodea</taxon>
    </lineage>
</organism>
<proteinExistence type="predicted"/>
<dbReference type="EMBL" id="JAHRIO010025444">
    <property type="protein sequence ID" value="MEQ2166764.1"/>
    <property type="molecule type" value="Genomic_DNA"/>
</dbReference>
<reference evidence="2 3" key="1">
    <citation type="submission" date="2021-06" db="EMBL/GenBank/DDBJ databases">
        <authorList>
            <person name="Palmer J.M."/>
        </authorList>
    </citation>
    <scope>NUCLEOTIDE SEQUENCE [LARGE SCALE GENOMIC DNA]</scope>
    <source>
        <strain evidence="2 3">GA_2019</strain>
        <tissue evidence="2">Muscle</tissue>
    </source>
</reference>
<sequence length="53" mass="5689">LSVPVELSNICEFISDPQRPVCRKPARINLPSYHSGPSQQPIREQGGGGMGAN</sequence>
<feature type="region of interest" description="Disordered" evidence="1">
    <location>
        <begin position="27"/>
        <end position="53"/>
    </location>
</feature>